<evidence type="ECO:0000313" key="1">
    <source>
        <dbReference type="EMBL" id="KAH3819687.1"/>
    </source>
</evidence>
<evidence type="ECO:0000313" key="2">
    <source>
        <dbReference type="Proteomes" id="UP000828390"/>
    </source>
</evidence>
<dbReference type="Proteomes" id="UP000828390">
    <property type="component" value="Unassembled WGS sequence"/>
</dbReference>
<organism evidence="1 2">
    <name type="scientific">Dreissena polymorpha</name>
    <name type="common">Zebra mussel</name>
    <name type="synonym">Mytilus polymorpha</name>
    <dbReference type="NCBI Taxonomy" id="45954"/>
    <lineage>
        <taxon>Eukaryota</taxon>
        <taxon>Metazoa</taxon>
        <taxon>Spiralia</taxon>
        <taxon>Lophotrochozoa</taxon>
        <taxon>Mollusca</taxon>
        <taxon>Bivalvia</taxon>
        <taxon>Autobranchia</taxon>
        <taxon>Heteroconchia</taxon>
        <taxon>Euheterodonta</taxon>
        <taxon>Imparidentia</taxon>
        <taxon>Neoheterodontei</taxon>
        <taxon>Myida</taxon>
        <taxon>Dreissenoidea</taxon>
        <taxon>Dreissenidae</taxon>
        <taxon>Dreissena</taxon>
    </lineage>
</organism>
<gene>
    <name evidence="1" type="ORF">DPMN_121430</name>
</gene>
<dbReference type="EMBL" id="JAIWYP010000005">
    <property type="protein sequence ID" value="KAH3819687.1"/>
    <property type="molecule type" value="Genomic_DNA"/>
</dbReference>
<name>A0A9D4GMS9_DREPO</name>
<sequence>MNLNQYSTKSNKYSPYLYLKGQSLSLRSNVCFGYKSSNPDSKLVMHPAIYKKLPTYDHQEERERVQCNNPFLTSRSWSNLEVSFFCHKISFPDLIFITHHAILRFFLPHMKTMLRLCFICNNPLTIFKVKEHIKVKG</sequence>
<keyword evidence="2" id="KW-1185">Reference proteome</keyword>
<accession>A0A9D4GMS9</accession>
<reference evidence="1" key="1">
    <citation type="journal article" date="2019" name="bioRxiv">
        <title>The Genome of the Zebra Mussel, Dreissena polymorpha: A Resource for Invasive Species Research.</title>
        <authorList>
            <person name="McCartney M.A."/>
            <person name="Auch B."/>
            <person name="Kono T."/>
            <person name="Mallez S."/>
            <person name="Zhang Y."/>
            <person name="Obille A."/>
            <person name="Becker A."/>
            <person name="Abrahante J.E."/>
            <person name="Garbe J."/>
            <person name="Badalamenti J.P."/>
            <person name="Herman A."/>
            <person name="Mangelson H."/>
            <person name="Liachko I."/>
            <person name="Sullivan S."/>
            <person name="Sone E.D."/>
            <person name="Koren S."/>
            <person name="Silverstein K.A.T."/>
            <person name="Beckman K.B."/>
            <person name="Gohl D.M."/>
        </authorList>
    </citation>
    <scope>NUCLEOTIDE SEQUENCE</scope>
    <source>
        <strain evidence="1">Duluth1</strain>
        <tissue evidence="1">Whole animal</tissue>
    </source>
</reference>
<comment type="caution">
    <text evidence="1">The sequence shown here is derived from an EMBL/GenBank/DDBJ whole genome shotgun (WGS) entry which is preliminary data.</text>
</comment>
<proteinExistence type="predicted"/>
<dbReference type="AlphaFoldDB" id="A0A9D4GMS9"/>
<protein>
    <submittedName>
        <fullName evidence="1">Uncharacterized protein</fullName>
    </submittedName>
</protein>
<reference evidence="1" key="2">
    <citation type="submission" date="2020-11" db="EMBL/GenBank/DDBJ databases">
        <authorList>
            <person name="McCartney M.A."/>
            <person name="Auch B."/>
            <person name="Kono T."/>
            <person name="Mallez S."/>
            <person name="Becker A."/>
            <person name="Gohl D.M."/>
            <person name="Silverstein K.A.T."/>
            <person name="Koren S."/>
            <person name="Bechman K.B."/>
            <person name="Herman A."/>
            <person name="Abrahante J.E."/>
            <person name="Garbe J."/>
        </authorList>
    </citation>
    <scope>NUCLEOTIDE SEQUENCE</scope>
    <source>
        <strain evidence="1">Duluth1</strain>
        <tissue evidence="1">Whole animal</tissue>
    </source>
</reference>